<dbReference type="SMART" id="SM00777">
    <property type="entry name" value="Mad3_BUB1_I"/>
    <property type="match status" value="1"/>
</dbReference>
<dbReference type="SUPFAM" id="SSF56112">
    <property type="entry name" value="Protein kinase-like (PK-like)"/>
    <property type="match status" value="1"/>
</dbReference>
<dbReference type="InterPro" id="IPR013212">
    <property type="entry name" value="Mad3/Bub1_I"/>
</dbReference>
<feature type="compositionally biased region" description="Low complexity" evidence="7">
    <location>
        <begin position="686"/>
        <end position="699"/>
    </location>
</feature>
<dbReference type="Proteomes" id="UP000075885">
    <property type="component" value="Unassembled WGS sequence"/>
</dbReference>
<feature type="compositionally biased region" description="Basic residues" evidence="7">
    <location>
        <begin position="1071"/>
        <end position="1086"/>
    </location>
</feature>
<feature type="compositionally biased region" description="Low complexity" evidence="7">
    <location>
        <begin position="763"/>
        <end position="776"/>
    </location>
</feature>
<feature type="compositionally biased region" description="Acidic residues" evidence="7">
    <location>
        <begin position="1219"/>
        <end position="1242"/>
    </location>
</feature>
<evidence type="ECO:0000313" key="9">
    <source>
        <dbReference type="EnsemblMetazoa" id="AEPI010557-PA"/>
    </source>
</evidence>
<dbReference type="Pfam" id="PF08311">
    <property type="entry name" value="Mad3_BUB1_I"/>
    <property type="match status" value="1"/>
</dbReference>
<dbReference type="GO" id="GO:0051754">
    <property type="term" value="P:meiotic sister chromatid cohesion, centromeric"/>
    <property type="evidence" value="ECO:0007669"/>
    <property type="project" value="TreeGrafter"/>
</dbReference>
<accession>A0A182PUC1</accession>
<dbReference type="GO" id="GO:0005524">
    <property type="term" value="F:ATP binding"/>
    <property type="evidence" value="ECO:0007669"/>
    <property type="project" value="UniProtKB-UniRule"/>
</dbReference>
<feature type="binding site" evidence="5">
    <location>
        <position position="1476"/>
    </location>
    <ligand>
        <name>ATP</name>
        <dbReference type="ChEBI" id="CHEBI:30616"/>
    </ligand>
</feature>
<dbReference type="PANTHER" id="PTHR14030:SF4">
    <property type="entry name" value="BUB1 KINASE, ISOFORM A-RELATED"/>
    <property type="match status" value="1"/>
</dbReference>
<evidence type="ECO:0000259" key="8">
    <source>
        <dbReference type="PROSITE" id="PS51489"/>
    </source>
</evidence>
<feature type="compositionally biased region" description="Basic residues" evidence="7">
    <location>
        <begin position="1138"/>
        <end position="1159"/>
    </location>
</feature>
<feature type="compositionally biased region" description="Basic and acidic residues" evidence="7">
    <location>
        <begin position="1258"/>
        <end position="1268"/>
    </location>
</feature>
<dbReference type="GO" id="GO:0000776">
    <property type="term" value="C:kinetochore"/>
    <property type="evidence" value="ECO:0007669"/>
    <property type="project" value="UniProtKB-KW"/>
</dbReference>
<feature type="region of interest" description="Disordered" evidence="7">
    <location>
        <begin position="370"/>
        <end position="397"/>
    </location>
</feature>
<feature type="domain" description="BUB1 N-terminal" evidence="8">
    <location>
        <begin position="23"/>
        <end position="177"/>
    </location>
</feature>
<proteinExistence type="predicted"/>
<dbReference type="InterPro" id="IPR015661">
    <property type="entry name" value="Bub1/Mad3"/>
</dbReference>
<dbReference type="Gene3D" id="1.25.40.430">
    <property type="match status" value="1"/>
</dbReference>
<feature type="region of interest" description="Disordered" evidence="7">
    <location>
        <begin position="1219"/>
        <end position="1280"/>
    </location>
</feature>
<dbReference type="PROSITE" id="PS00107">
    <property type="entry name" value="PROTEIN_KINASE_ATP"/>
    <property type="match status" value="1"/>
</dbReference>
<dbReference type="PROSITE" id="PS51489">
    <property type="entry name" value="BUB1_N"/>
    <property type="match status" value="1"/>
</dbReference>
<keyword evidence="10" id="KW-1185">Reference proteome</keyword>
<feature type="region of interest" description="Disordered" evidence="7">
    <location>
        <begin position="560"/>
        <end position="801"/>
    </location>
</feature>
<evidence type="ECO:0000256" key="2">
    <source>
        <dbReference type="ARBA" id="ARBA00022454"/>
    </source>
</evidence>
<feature type="compositionally biased region" description="Basic and acidic residues" evidence="7">
    <location>
        <begin position="1059"/>
        <end position="1070"/>
    </location>
</feature>
<dbReference type="InterPro" id="IPR017441">
    <property type="entry name" value="Protein_kinase_ATP_BS"/>
</dbReference>
<protein>
    <recommendedName>
        <fullName evidence="8">BUB1 N-terminal domain-containing protein</fullName>
    </recommendedName>
</protein>
<dbReference type="VEuPathDB" id="VectorBase:AEPI010557"/>
<evidence type="ECO:0000313" key="10">
    <source>
        <dbReference type="Proteomes" id="UP000075885"/>
    </source>
</evidence>
<dbReference type="InterPro" id="IPR000719">
    <property type="entry name" value="Prot_kinase_dom"/>
</dbReference>
<feature type="compositionally biased region" description="Basic residues" evidence="7">
    <location>
        <begin position="603"/>
        <end position="618"/>
    </location>
</feature>
<feature type="compositionally biased region" description="Low complexity" evidence="7">
    <location>
        <begin position="586"/>
        <end position="602"/>
    </location>
</feature>
<feature type="region of interest" description="Disordered" evidence="7">
    <location>
        <begin position="302"/>
        <end position="326"/>
    </location>
</feature>
<organism evidence="9 10">
    <name type="scientific">Anopheles epiroticus</name>
    <dbReference type="NCBI Taxonomy" id="199890"/>
    <lineage>
        <taxon>Eukaryota</taxon>
        <taxon>Metazoa</taxon>
        <taxon>Ecdysozoa</taxon>
        <taxon>Arthropoda</taxon>
        <taxon>Hexapoda</taxon>
        <taxon>Insecta</taxon>
        <taxon>Pterygota</taxon>
        <taxon>Neoptera</taxon>
        <taxon>Endopterygota</taxon>
        <taxon>Diptera</taxon>
        <taxon>Nematocera</taxon>
        <taxon>Culicoidea</taxon>
        <taxon>Culicidae</taxon>
        <taxon>Anophelinae</taxon>
        <taxon>Anopheles</taxon>
    </lineage>
</organism>
<feature type="coiled-coil region" evidence="6">
    <location>
        <begin position="461"/>
        <end position="513"/>
    </location>
</feature>
<sequence length="1660" mass="188150">MVEGSGGGVVAANPRFEADKQAWEDAIRGYNGSDPLDLWFNYITWYEQNRSFDRLNNLRPIVERCLLLYQEQDGYKQDTRMIKIWIKYIDMQQSPASYYQMMYKKNIGTQCASFYIAWADRDYKQAGSIYNLGIQMKAQPIEELHEAQRNYRLYNETLAKKRTASAMVEQRLPAVTSQSPPHKKLKQEAVYHPGQSAHATHPHAGVNGGVITEVPNGTYVNHHQHHQQHGYFHPHSRAVQSGSYYSTEKPPNGTFYPANGQQEPYQLTNSFTTSAVGTSSVPAASQPVQHSAPVEERFRTLPGNTTVQQDVPQPVSDQATESEMPGSVYRAPDESIIECNLNNSAYVISSSLSYVYDDPDLVQYPEEVHPEAPEATTEQSAQVAGPPPLVTEEPSYPSDAIRLPPNFVREAKSNHETWDVPLCLEEPYDPNRRCYYPKHLVYPDLHAERPTMEFSLEEIRARRWFERKRKEQQQKEQEEEAQRQAQKIAQLEKEKQMRQLQQLKYQQQQQQQQARVYPTQEYANAAGHMATGQTVQTPAEGGASYNVQQMRQGSIQHTSNFYHQQQQQPHSPYHGYSNGYSAPNVQMQQQQQHQGYHQTNSQQHHHVHAGPPHHHQQHHSPVPTTHMHSPTPGQPYGQQHNGPHQYAQVHHSPHLHSPQPYHQHPHTQQLHVPYDGYNHHSYPSGQQQPQQQPQEAPPQRTYQNMTNVVSPYGHNSPAAPETHAPPRPSAHYAMAPQTPPNHQIYPGSPTHHNHHPHHHSHHQQQQQQPVQQVNSQLAMGGPPGRQGAVAQTYHQQSPHQYPHHYQHYNHEQQQQQQAKVQSAPVVSYGQQHGYNATGNSYANDTALSETRDVQLTMNGNPSASYMNAQGQVQMEYQRPQHTQHQQQQSHEPQQPQQPQQKHHQQQQQQQQQLLHTQTPHIINNNHGKYNTNCDDFEEQIEASTIRFSTPTENGASRKQTITIRFKKEKTGLSTSVSGANPYSPVLPSGSGADSPSPISAGEASTNINNNIPSSVPKEHPVQQQQQQQHQMPAHPATPAEEKTKKHKKHTKKSQQQDTVVREAVAEESFHVKGKSSSKAKHSKKKQSVVESEDRVRAAATTNRTDDANLLLAVSSRPEKDEDSCLSVLSQTDASSVGSKKKKKSKKSRSTGKEKRRKHRYDLDEDYRVEQDEEENEGVDRTRPILDDHYSEATVGDYAADEDDEEDDDDDDGVQDQYYEVEEEDEQEDAVEEEEEEEYYGEEETSRETTRRSRTIGSRHVEGKRIARPDEDDSSYQSNSEFNTSFSNISFAGDNSNGPFNYGGGSNCSTPIRRTQTSANGGVGGAFSKTSTPVSSFRFLRKQGTNLSNLGQNEDSMNSTVVENSFFQAGEHDEEARRRRLEKALATIETQLGRPFVDPFNGELCRAFLTKVDFPSTSRDPADNYHLSNANLPKLVKGQTTNLGGTAYNIEKEVGRGSYGSVFRAVNTQTGAVVAIKYQKPANTWELYICTEVKKRLSNLKMLPGFMDISAAVIAPNASVLVSEFSQYGSLLDINNKIRTAATRKVIQTDGFTCIEMQEGRPWSYQTDLFCVAGTIHVMLFGEYMQLVKKYDGGWDIKQKLPRYLKKHVWTEVFQKLLNIKDIDHMPSLPDLQRLINEEAYKMDSELATHIRSLSNLLKSR</sequence>
<dbReference type="GO" id="GO:0005634">
    <property type="term" value="C:nucleus"/>
    <property type="evidence" value="ECO:0007669"/>
    <property type="project" value="TreeGrafter"/>
</dbReference>
<feature type="compositionally biased region" description="Polar residues" evidence="7">
    <location>
        <begin position="971"/>
        <end position="980"/>
    </location>
</feature>
<keyword evidence="2" id="KW-0158">Chromosome</keyword>
<dbReference type="PANTHER" id="PTHR14030">
    <property type="entry name" value="MITOTIC CHECKPOINT SERINE/THREONINE-PROTEIN KINASE BUB1"/>
    <property type="match status" value="1"/>
</dbReference>
<feature type="compositionally biased region" description="Polar residues" evidence="7">
    <location>
        <begin position="700"/>
        <end position="709"/>
    </location>
</feature>
<reference evidence="10" key="1">
    <citation type="submission" date="2013-03" db="EMBL/GenBank/DDBJ databases">
        <title>The Genome Sequence of Anopheles epiroticus epiroticus2.</title>
        <authorList>
            <consortium name="The Broad Institute Genomics Platform"/>
            <person name="Neafsey D.E."/>
            <person name="Howell P."/>
            <person name="Walker B."/>
            <person name="Young S.K."/>
            <person name="Zeng Q."/>
            <person name="Gargeya S."/>
            <person name="Fitzgerald M."/>
            <person name="Haas B."/>
            <person name="Abouelleil A."/>
            <person name="Allen A.W."/>
            <person name="Alvarado L."/>
            <person name="Arachchi H.M."/>
            <person name="Berlin A.M."/>
            <person name="Chapman S.B."/>
            <person name="Gainer-Dewar J."/>
            <person name="Goldberg J."/>
            <person name="Griggs A."/>
            <person name="Gujja S."/>
            <person name="Hansen M."/>
            <person name="Howarth C."/>
            <person name="Imamovic A."/>
            <person name="Ireland A."/>
            <person name="Larimer J."/>
            <person name="McCowan C."/>
            <person name="Murphy C."/>
            <person name="Pearson M."/>
            <person name="Poon T.W."/>
            <person name="Priest M."/>
            <person name="Roberts A."/>
            <person name="Saif S."/>
            <person name="Shea T."/>
            <person name="Sisk P."/>
            <person name="Sykes S."/>
            <person name="Wortman J."/>
            <person name="Nusbaum C."/>
            <person name="Birren B."/>
        </authorList>
    </citation>
    <scope>NUCLEOTIDE SEQUENCE [LARGE SCALE GENOMIC DNA]</scope>
    <source>
        <strain evidence="10">Epiroticus2</strain>
    </source>
</reference>
<reference evidence="9" key="2">
    <citation type="submission" date="2020-05" db="UniProtKB">
        <authorList>
            <consortium name="EnsemblMetazoa"/>
        </authorList>
    </citation>
    <scope>IDENTIFICATION</scope>
    <source>
        <strain evidence="9">Epiroticus2</strain>
    </source>
</reference>
<keyword evidence="5" id="KW-0067">ATP-binding</keyword>
<dbReference type="EnsemblMetazoa" id="AEPI010557-RA">
    <property type="protein sequence ID" value="AEPI010557-PA"/>
    <property type="gene ID" value="AEPI010557"/>
</dbReference>
<dbReference type="Gene3D" id="1.10.510.10">
    <property type="entry name" value="Transferase(Phosphotransferase) domain 1"/>
    <property type="match status" value="2"/>
</dbReference>
<feature type="compositionally biased region" description="Low complexity" evidence="7">
    <location>
        <begin position="877"/>
        <end position="914"/>
    </location>
</feature>
<dbReference type="GO" id="GO:0007094">
    <property type="term" value="P:mitotic spindle assembly checkpoint signaling"/>
    <property type="evidence" value="ECO:0007669"/>
    <property type="project" value="InterPro"/>
</dbReference>
<feature type="compositionally biased region" description="Low complexity" evidence="7">
    <location>
        <begin position="655"/>
        <end position="671"/>
    </location>
</feature>
<feature type="region of interest" description="Disordered" evidence="7">
    <location>
        <begin position="970"/>
        <end position="1192"/>
    </location>
</feature>
<evidence type="ECO:0000256" key="1">
    <source>
        <dbReference type="ARBA" id="ARBA00004629"/>
    </source>
</evidence>
<dbReference type="GO" id="GO:0032991">
    <property type="term" value="C:protein-containing complex"/>
    <property type="evidence" value="ECO:0007669"/>
    <property type="project" value="UniProtKB-ARBA"/>
</dbReference>
<feature type="compositionally biased region" description="Low complexity" evidence="7">
    <location>
        <begin position="307"/>
        <end position="318"/>
    </location>
</feature>
<keyword evidence="4" id="KW-0137">Centromere</keyword>
<evidence type="ECO:0000256" key="3">
    <source>
        <dbReference type="ARBA" id="ARBA00022838"/>
    </source>
</evidence>
<evidence type="ECO:0000256" key="4">
    <source>
        <dbReference type="ARBA" id="ARBA00023328"/>
    </source>
</evidence>
<dbReference type="STRING" id="199890.A0A182PUC1"/>
<feature type="compositionally biased region" description="Basic and acidic residues" evidence="7">
    <location>
        <begin position="1177"/>
        <end position="1190"/>
    </location>
</feature>
<keyword evidence="6" id="KW-0175">Coiled coil</keyword>
<dbReference type="GO" id="GO:0004672">
    <property type="term" value="F:protein kinase activity"/>
    <property type="evidence" value="ECO:0007669"/>
    <property type="project" value="InterPro"/>
</dbReference>
<feature type="region of interest" description="Disordered" evidence="7">
    <location>
        <begin position="875"/>
        <end position="914"/>
    </location>
</feature>
<evidence type="ECO:0000256" key="5">
    <source>
        <dbReference type="PROSITE-ProRule" id="PRU10141"/>
    </source>
</evidence>
<keyword evidence="5" id="KW-0547">Nucleotide-binding</keyword>
<dbReference type="InterPro" id="IPR011009">
    <property type="entry name" value="Kinase-like_dom_sf"/>
</dbReference>
<name>A0A182PUC1_9DIPT</name>
<keyword evidence="3" id="KW-0995">Kinetochore</keyword>
<feature type="compositionally biased region" description="Polar residues" evidence="7">
    <location>
        <begin position="991"/>
        <end position="1013"/>
    </location>
</feature>
<evidence type="ECO:0000256" key="7">
    <source>
        <dbReference type="SAM" id="MobiDB-lite"/>
    </source>
</evidence>
<feature type="compositionally biased region" description="Low complexity" evidence="7">
    <location>
        <begin position="791"/>
        <end position="800"/>
    </location>
</feature>
<feature type="compositionally biased region" description="Basic residues" evidence="7">
    <location>
        <begin position="751"/>
        <end position="762"/>
    </location>
</feature>
<dbReference type="SMART" id="SM00220">
    <property type="entry name" value="S_TKc"/>
    <property type="match status" value="1"/>
</dbReference>
<comment type="subcellular location">
    <subcellularLocation>
        <location evidence="1">Chromosome</location>
        <location evidence="1">Centromere</location>
        <location evidence="1">Kinetochore</location>
    </subcellularLocation>
</comment>
<feature type="compositionally biased region" description="Acidic residues" evidence="7">
    <location>
        <begin position="1162"/>
        <end position="1176"/>
    </location>
</feature>
<evidence type="ECO:0000256" key="6">
    <source>
        <dbReference type="SAM" id="Coils"/>
    </source>
</evidence>